<dbReference type="FunFam" id="3.20.20.10:FF:000002">
    <property type="entry name" value="Alanine racemase"/>
    <property type="match status" value="1"/>
</dbReference>
<comment type="catalytic activity">
    <reaction evidence="1 9">
        <text>L-alanine = D-alanine</text>
        <dbReference type="Rhea" id="RHEA:20249"/>
        <dbReference type="ChEBI" id="CHEBI:57416"/>
        <dbReference type="ChEBI" id="CHEBI:57972"/>
        <dbReference type="EC" id="5.1.1.1"/>
    </reaction>
</comment>
<feature type="binding site" evidence="9 11">
    <location>
        <position position="131"/>
    </location>
    <ligand>
        <name>substrate</name>
    </ligand>
</feature>
<keyword evidence="14" id="KW-1185">Reference proteome</keyword>
<dbReference type="InterPro" id="IPR001608">
    <property type="entry name" value="Ala_racemase_N"/>
</dbReference>
<protein>
    <recommendedName>
        <fullName evidence="5 9">Alanine racemase</fullName>
        <ecNumber evidence="5 9">5.1.1.1</ecNumber>
    </recommendedName>
</protein>
<accession>A0AAU7NTK0</accession>
<dbReference type="InterPro" id="IPR020622">
    <property type="entry name" value="Ala_racemase_pyridoxalP-BS"/>
</dbReference>
<evidence type="ECO:0000256" key="11">
    <source>
        <dbReference type="PIRSR" id="PIRSR600821-52"/>
    </source>
</evidence>
<dbReference type="GO" id="GO:0008784">
    <property type="term" value="F:alanine racemase activity"/>
    <property type="evidence" value="ECO:0007669"/>
    <property type="project" value="UniProtKB-UniRule"/>
</dbReference>
<comment type="cofactor">
    <cofactor evidence="2 9 10">
        <name>pyridoxal 5'-phosphate</name>
        <dbReference type="ChEBI" id="CHEBI:597326"/>
    </cofactor>
</comment>
<feature type="modified residue" description="N6-(pyridoxal phosphate)lysine" evidence="9 10">
    <location>
        <position position="35"/>
    </location>
</feature>
<dbReference type="InterPro" id="IPR000821">
    <property type="entry name" value="Ala_racemase"/>
</dbReference>
<dbReference type="GO" id="GO:0005829">
    <property type="term" value="C:cytosol"/>
    <property type="evidence" value="ECO:0007669"/>
    <property type="project" value="TreeGrafter"/>
</dbReference>
<sequence length="360" mass="39354">MIPAAYALLNLDALTHNLQVAKQHAPDAKIMAVIKANAYGHGLLRVAEVLRRQVDAVAVARVDEGVRLRKAGFDKPVTVLEGFVCADELKLLDQYGLDAVIHCFEQIEMLRQRHGPGKISVWLKLDVGMNRLGFKGADFHQAYRHLRQCFGINQPPRLITHLAYADDLNDSRTSPQVALFNEAVKDYPGERSVANSAAILGWPDALADWVRPGIMLFGCSPFVDREAWQLNLKPVMSLHSRLIAVKPLAAGEAVGYGGDWVCEKATRLGVVAIGYGDGYPRYAKSGTPVLVNGKVVPMVGRVSMDMITVDLQSQPDAKPGDPVTLWGEGLAIEKIAMAADTIPYTLLCGITQRVQIIERA</sequence>
<dbReference type="EC" id="5.1.1.1" evidence="5 9"/>
<comment type="function">
    <text evidence="9">Catalyzes the interconversion of L-alanine and D-alanine. May also act on other amino acids.</text>
</comment>
<dbReference type="NCBIfam" id="TIGR00492">
    <property type="entry name" value="alr"/>
    <property type="match status" value="1"/>
</dbReference>
<evidence type="ECO:0000259" key="12">
    <source>
        <dbReference type="SMART" id="SM01005"/>
    </source>
</evidence>
<evidence type="ECO:0000256" key="3">
    <source>
        <dbReference type="ARBA" id="ARBA00004752"/>
    </source>
</evidence>
<gene>
    <name evidence="13" type="primary">alr</name>
    <name evidence="13" type="ORF">Q9L42_018580</name>
</gene>
<dbReference type="KEGG" id="mech:Q9L42_018580"/>
<dbReference type="Gene3D" id="3.20.20.10">
    <property type="entry name" value="Alanine racemase"/>
    <property type="match status" value="1"/>
</dbReference>
<keyword evidence="7 9" id="KW-0413">Isomerase</keyword>
<dbReference type="FunFam" id="2.40.37.10:FF:000002">
    <property type="entry name" value="Alanine racemase"/>
    <property type="match status" value="1"/>
</dbReference>
<comment type="similarity">
    <text evidence="4 9">Belongs to the alanine racemase family.</text>
</comment>
<dbReference type="InterPro" id="IPR009006">
    <property type="entry name" value="Ala_racemase/Decarboxylase_C"/>
</dbReference>
<dbReference type="Gene3D" id="2.40.37.10">
    <property type="entry name" value="Lyase, Ornithine Decarboxylase, Chain A, domain 1"/>
    <property type="match status" value="1"/>
</dbReference>
<feature type="domain" description="Alanine racemase C-terminal" evidence="12">
    <location>
        <begin position="235"/>
        <end position="359"/>
    </location>
</feature>
<dbReference type="SMART" id="SM01005">
    <property type="entry name" value="Ala_racemase_C"/>
    <property type="match status" value="1"/>
</dbReference>
<dbReference type="PANTHER" id="PTHR30511:SF4">
    <property type="entry name" value="ALANINE RACEMASE, BIOSYNTHETIC"/>
    <property type="match status" value="1"/>
</dbReference>
<feature type="active site" description="Proton acceptor; specific for L-alanine" evidence="9">
    <location>
        <position position="256"/>
    </location>
</feature>
<evidence type="ECO:0000256" key="6">
    <source>
        <dbReference type="ARBA" id="ARBA00022898"/>
    </source>
</evidence>
<evidence type="ECO:0000256" key="2">
    <source>
        <dbReference type="ARBA" id="ARBA00001933"/>
    </source>
</evidence>
<evidence type="ECO:0000256" key="1">
    <source>
        <dbReference type="ARBA" id="ARBA00000316"/>
    </source>
</evidence>
<organism evidence="13 14">
    <name type="scientific">Methylomarinum roseum</name>
    <dbReference type="NCBI Taxonomy" id="3067653"/>
    <lineage>
        <taxon>Bacteria</taxon>
        <taxon>Pseudomonadati</taxon>
        <taxon>Pseudomonadota</taxon>
        <taxon>Gammaproteobacteria</taxon>
        <taxon>Methylococcales</taxon>
        <taxon>Methylococcaceae</taxon>
        <taxon>Methylomarinum</taxon>
    </lineage>
</organism>
<proteinExistence type="inferred from homology"/>
<evidence type="ECO:0000256" key="10">
    <source>
        <dbReference type="PIRSR" id="PIRSR600821-50"/>
    </source>
</evidence>
<dbReference type="GO" id="GO:0030170">
    <property type="term" value="F:pyridoxal phosphate binding"/>
    <property type="evidence" value="ECO:0007669"/>
    <property type="project" value="UniProtKB-UniRule"/>
</dbReference>
<dbReference type="Pfam" id="PF00842">
    <property type="entry name" value="Ala_racemase_C"/>
    <property type="match status" value="1"/>
</dbReference>
<name>A0AAU7NTK0_9GAMM</name>
<evidence type="ECO:0000256" key="4">
    <source>
        <dbReference type="ARBA" id="ARBA00007880"/>
    </source>
</evidence>
<feature type="binding site" evidence="9 11">
    <location>
        <position position="304"/>
    </location>
    <ligand>
        <name>substrate</name>
    </ligand>
</feature>
<dbReference type="CDD" id="cd06827">
    <property type="entry name" value="PLPDE_III_AR_proteobact"/>
    <property type="match status" value="1"/>
</dbReference>
<dbReference type="AlphaFoldDB" id="A0AAU7NTK0"/>
<dbReference type="InterPro" id="IPR011079">
    <property type="entry name" value="Ala_racemase_C"/>
</dbReference>
<evidence type="ECO:0000256" key="8">
    <source>
        <dbReference type="ARBA" id="ARBA00037912"/>
    </source>
</evidence>
<dbReference type="SUPFAM" id="SSF51419">
    <property type="entry name" value="PLP-binding barrel"/>
    <property type="match status" value="1"/>
</dbReference>
<dbReference type="InterPro" id="IPR029066">
    <property type="entry name" value="PLP-binding_barrel"/>
</dbReference>
<keyword evidence="6 9" id="KW-0663">Pyridoxal phosphate</keyword>
<evidence type="ECO:0000313" key="13">
    <source>
        <dbReference type="EMBL" id="XBS20329.1"/>
    </source>
</evidence>
<evidence type="ECO:0000256" key="7">
    <source>
        <dbReference type="ARBA" id="ARBA00023235"/>
    </source>
</evidence>
<dbReference type="EMBL" id="CP157743">
    <property type="protein sequence ID" value="XBS20329.1"/>
    <property type="molecule type" value="Genomic_DNA"/>
</dbReference>
<dbReference type="GO" id="GO:0030632">
    <property type="term" value="P:D-alanine biosynthetic process"/>
    <property type="evidence" value="ECO:0007669"/>
    <property type="project" value="UniProtKB-UniRule"/>
</dbReference>
<dbReference type="PRINTS" id="PR00992">
    <property type="entry name" value="ALARACEMASE"/>
</dbReference>
<dbReference type="PROSITE" id="PS00395">
    <property type="entry name" value="ALANINE_RACEMASE"/>
    <property type="match status" value="1"/>
</dbReference>
<comment type="pathway">
    <text evidence="8 9">Amino-acid biosynthesis; D-alanine biosynthesis; D-alanine from L-alanine: step 1/1.</text>
</comment>
<evidence type="ECO:0000313" key="14">
    <source>
        <dbReference type="Proteomes" id="UP001225378"/>
    </source>
</evidence>
<comment type="pathway">
    <text evidence="3">Cell wall biogenesis; peptidoglycan biosynthesis.</text>
</comment>
<dbReference type="RefSeq" id="WP_305906905.1">
    <property type="nucleotide sequence ID" value="NZ_CP157743.1"/>
</dbReference>
<feature type="active site" description="Proton acceptor; specific for D-alanine" evidence="9">
    <location>
        <position position="35"/>
    </location>
</feature>
<evidence type="ECO:0000256" key="9">
    <source>
        <dbReference type="HAMAP-Rule" id="MF_01201"/>
    </source>
</evidence>
<evidence type="ECO:0000256" key="5">
    <source>
        <dbReference type="ARBA" id="ARBA00013089"/>
    </source>
</evidence>
<dbReference type="Pfam" id="PF01168">
    <property type="entry name" value="Ala_racemase_N"/>
    <property type="match status" value="1"/>
</dbReference>
<dbReference type="HAMAP" id="MF_01201">
    <property type="entry name" value="Ala_racemase"/>
    <property type="match status" value="1"/>
</dbReference>
<reference evidence="13 14" key="1">
    <citation type="journal article" date="2024" name="Microbiology">
        <title>Methylomarinum rosea sp. nov., a novel halophilic methanotrophic bacterium from the hypersaline Lake Elton.</title>
        <authorList>
            <person name="Suleimanov R.Z."/>
            <person name="Oshkin I.Y."/>
            <person name="Danilova O.V."/>
            <person name="Suzina N.E."/>
            <person name="Dedysh S.N."/>
        </authorList>
    </citation>
    <scope>NUCLEOTIDE SEQUENCE [LARGE SCALE GENOMIC DNA]</scope>
    <source>
        <strain evidence="13 14">Ch1-1</strain>
    </source>
</reference>
<dbReference type="PANTHER" id="PTHR30511">
    <property type="entry name" value="ALANINE RACEMASE"/>
    <property type="match status" value="1"/>
</dbReference>
<dbReference type="Proteomes" id="UP001225378">
    <property type="component" value="Chromosome"/>
</dbReference>
<dbReference type="SUPFAM" id="SSF50621">
    <property type="entry name" value="Alanine racemase C-terminal domain-like"/>
    <property type="match status" value="1"/>
</dbReference>